<feature type="signal peptide" evidence="1">
    <location>
        <begin position="1"/>
        <end position="22"/>
    </location>
</feature>
<keyword evidence="3" id="KW-1185">Reference proteome</keyword>
<keyword evidence="1" id="KW-0732">Signal</keyword>
<sequence>MHLTTTLLISILAVSVSASASASPESSNSNIQRSGTPPGAPRALVNVHARSCASRQFGCDSGYCWRQCESGGKWCWLALSRGEGDWATCLKDSDCDWDPFADWACASASRPHGGCSC</sequence>
<reference evidence="2 3" key="1">
    <citation type="submission" date="2016-07" db="EMBL/GenBank/DDBJ databases">
        <title>Pervasive Adenine N6-methylation of Active Genes in Fungi.</title>
        <authorList>
            <consortium name="DOE Joint Genome Institute"/>
            <person name="Mondo S.J."/>
            <person name="Dannebaum R.O."/>
            <person name="Kuo R.C."/>
            <person name="Labutti K."/>
            <person name="Haridas S."/>
            <person name="Kuo A."/>
            <person name="Salamov A."/>
            <person name="Ahrendt S.R."/>
            <person name="Lipzen A."/>
            <person name="Sullivan W."/>
            <person name="Andreopoulos W.B."/>
            <person name="Clum A."/>
            <person name="Lindquist E."/>
            <person name="Daum C."/>
            <person name="Ramamoorthy G.K."/>
            <person name="Gryganskyi A."/>
            <person name="Culley D."/>
            <person name="Magnuson J.K."/>
            <person name="James T.Y."/>
            <person name="O'Malley M.A."/>
            <person name="Stajich J.E."/>
            <person name="Spatafora J.W."/>
            <person name="Visel A."/>
            <person name="Grigoriev I.V."/>
        </authorList>
    </citation>
    <scope>NUCLEOTIDE SEQUENCE [LARGE SCALE GENOMIC DNA]</scope>
    <source>
        <strain evidence="2 3">CBS 115471</strain>
    </source>
</reference>
<name>A0A1Y1YYS6_9PLEO</name>
<comment type="caution">
    <text evidence="2">The sequence shown here is derived from an EMBL/GenBank/DDBJ whole genome shotgun (WGS) entry which is preliminary data.</text>
</comment>
<evidence type="ECO:0000313" key="2">
    <source>
        <dbReference type="EMBL" id="ORY02857.1"/>
    </source>
</evidence>
<organism evidence="2 3">
    <name type="scientific">Clohesyomyces aquaticus</name>
    <dbReference type="NCBI Taxonomy" id="1231657"/>
    <lineage>
        <taxon>Eukaryota</taxon>
        <taxon>Fungi</taxon>
        <taxon>Dikarya</taxon>
        <taxon>Ascomycota</taxon>
        <taxon>Pezizomycotina</taxon>
        <taxon>Dothideomycetes</taxon>
        <taxon>Pleosporomycetidae</taxon>
        <taxon>Pleosporales</taxon>
        <taxon>Lindgomycetaceae</taxon>
        <taxon>Clohesyomyces</taxon>
    </lineage>
</organism>
<dbReference type="AlphaFoldDB" id="A0A1Y1YYS6"/>
<dbReference type="EMBL" id="MCFA01000153">
    <property type="protein sequence ID" value="ORY02857.1"/>
    <property type="molecule type" value="Genomic_DNA"/>
</dbReference>
<dbReference type="Proteomes" id="UP000193144">
    <property type="component" value="Unassembled WGS sequence"/>
</dbReference>
<gene>
    <name evidence="2" type="ORF">BCR34DRAFT_521173</name>
</gene>
<evidence type="ECO:0000313" key="3">
    <source>
        <dbReference type="Proteomes" id="UP000193144"/>
    </source>
</evidence>
<proteinExistence type="predicted"/>
<feature type="chain" id="PRO_5012621155" description="IDI-2" evidence="1">
    <location>
        <begin position="23"/>
        <end position="117"/>
    </location>
</feature>
<evidence type="ECO:0000256" key="1">
    <source>
        <dbReference type="SAM" id="SignalP"/>
    </source>
</evidence>
<evidence type="ECO:0008006" key="4">
    <source>
        <dbReference type="Google" id="ProtNLM"/>
    </source>
</evidence>
<protein>
    <recommendedName>
        <fullName evidence="4">IDI-2</fullName>
    </recommendedName>
</protein>
<dbReference type="OrthoDB" id="3660930at2759"/>
<accession>A0A1Y1YYS6</accession>